<feature type="transmembrane region" description="Helical" evidence="6">
    <location>
        <begin position="397"/>
        <end position="420"/>
    </location>
</feature>
<dbReference type="RefSeq" id="WP_109339264.1">
    <property type="nucleotide sequence ID" value="NZ_CP029347.1"/>
</dbReference>
<evidence type="ECO:0000256" key="4">
    <source>
        <dbReference type="ARBA" id="ARBA00022989"/>
    </source>
</evidence>
<dbReference type="AlphaFoldDB" id="A0A2S2E1X2"/>
<dbReference type="PANTHER" id="PTHR30619:SF1">
    <property type="entry name" value="RECOMBINATION PROTEIN 2"/>
    <property type="match status" value="1"/>
</dbReference>
<dbReference type="Pfam" id="PF13567">
    <property type="entry name" value="DUF4131"/>
    <property type="match status" value="1"/>
</dbReference>
<feature type="transmembrane region" description="Helical" evidence="6">
    <location>
        <begin position="481"/>
        <end position="498"/>
    </location>
</feature>
<feature type="transmembrane region" description="Helical" evidence="6">
    <location>
        <begin position="285"/>
        <end position="302"/>
    </location>
</feature>
<feature type="transmembrane region" description="Helical" evidence="6">
    <location>
        <begin position="223"/>
        <end position="247"/>
    </location>
</feature>
<evidence type="ECO:0000259" key="7">
    <source>
        <dbReference type="SMART" id="SM00849"/>
    </source>
</evidence>
<proteinExistence type="predicted"/>
<dbReference type="InterPro" id="IPR004477">
    <property type="entry name" value="ComEC_N"/>
</dbReference>
<dbReference type="Pfam" id="PF00753">
    <property type="entry name" value="Lactamase_B"/>
    <property type="match status" value="1"/>
</dbReference>
<dbReference type="SUPFAM" id="SSF56281">
    <property type="entry name" value="Metallo-hydrolase/oxidoreductase"/>
    <property type="match status" value="1"/>
</dbReference>
<dbReference type="InterPro" id="IPR025405">
    <property type="entry name" value="DUF4131"/>
</dbReference>
<feature type="transmembrane region" description="Helical" evidence="6">
    <location>
        <begin position="309"/>
        <end position="326"/>
    </location>
</feature>
<dbReference type="Gene3D" id="3.60.15.10">
    <property type="entry name" value="Ribonuclease Z/Hydroxyacylglutathione hydrolase-like"/>
    <property type="match status" value="1"/>
</dbReference>
<evidence type="ECO:0000256" key="5">
    <source>
        <dbReference type="ARBA" id="ARBA00023136"/>
    </source>
</evidence>
<dbReference type="GO" id="GO:0030420">
    <property type="term" value="P:establishment of competence for transformation"/>
    <property type="evidence" value="ECO:0007669"/>
    <property type="project" value="InterPro"/>
</dbReference>
<feature type="transmembrane region" description="Helical" evidence="6">
    <location>
        <begin position="259"/>
        <end position="279"/>
    </location>
</feature>
<protein>
    <submittedName>
        <fullName evidence="8">Recombination protein</fullName>
    </submittedName>
</protein>
<feature type="transmembrane region" description="Helical" evidence="6">
    <location>
        <begin position="370"/>
        <end position="391"/>
    </location>
</feature>
<dbReference type="PANTHER" id="PTHR30619">
    <property type="entry name" value="DNA INTERNALIZATION/COMPETENCE PROTEIN COMEC/REC2"/>
    <property type="match status" value="1"/>
</dbReference>
<dbReference type="InterPro" id="IPR001279">
    <property type="entry name" value="Metallo-B-lactamas"/>
</dbReference>
<feature type="domain" description="Metallo-beta-lactamase" evidence="7">
    <location>
        <begin position="513"/>
        <end position="691"/>
    </location>
</feature>
<keyword evidence="9" id="KW-1185">Reference proteome</keyword>
<sequence>MDRWLFSFIIANVSALIWYQLPPVWLVASMGITACVCLGLKRFILSGLLAGIVWAASVGHWYASWQLPQVELEQPLWVEGQVVSAANDKHRARFTLELTRFNGLSVRGVAPALRLSWRYPPDPVYSGQNLRLWVKLKPAHGSLNLGGFNYQRWLLANGIVATGYVKSDKNNRWLNSEYQWRQYWVNRLKESELPAKRWLLALSLGERSLLQDEDWQLLQSLGLSHLVAISGLHLGIVAGLGYAVLAWGLSFLMRQRQWFNGHSAALLGAAAVTLGYAYLSGFQLPVLRAWLMLVLFGALVIFRQYWSPRRFLLVSVTVFLLLFPLSLYSLSFWLSFGAIVIIGFIFWRWPTRRRRWNLANAMINLIKLQLGLSVLMMPLVVWQFGVVSWLAPLVNSLAVPVVSLLIVPACLLLVVGLMFWPSGALVGFEALGALLDWLMTGAQTLHHWDLSSTLLSQVSGAVWLCLALALVWFLLPPLPLHRGWGLILCLPLISYLLPAKAPYWQLDLVDVGQGLSVIVQSGSRALLYDTGPAYPSGYNAIDSHVLPLLHHEGITRLDHVFISHSDNDHSGGLDILRSHMPVAQLLTPEDNCIRGWQQQWQGLTLRVLWPPGPVHDSDNADSCVLNITGPNHSVLLTGDIGKTEELALLSGANEVLDATVLLVPHHGSNTSSSHSFIIRVLPELALFSAGFANRWDFPRAGVVQRYRQQNINTLSTHRQGQIRLRFYPDGRWQVLTYRRDLAPYWYHPRR</sequence>
<evidence type="ECO:0000256" key="6">
    <source>
        <dbReference type="SAM" id="Phobius"/>
    </source>
</evidence>
<comment type="subcellular location">
    <subcellularLocation>
        <location evidence="1">Cell membrane</location>
        <topology evidence="1">Multi-pass membrane protein</topology>
    </subcellularLocation>
</comment>
<keyword evidence="3 6" id="KW-0812">Transmembrane</keyword>
<reference evidence="8 9" key="1">
    <citation type="submission" date="2018-05" db="EMBL/GenBank/DDBJ databases">
        <title>Salinimonas sp. HMF8227 Genome sequencing and assembly.</title>
        <authorList>
            <person name="Kang H."/>
            <person name="Kang J."/>
            <person name="Cha I."/>
            <person name="Kim H."/>
            <person name="Joh K."/>
        </authorList>
    </citation>
    <scope>NUCLEOTIDE SEQUENCE [LARGE SCALE GENOMIC DNA]</scope>
    <source>
        <strain evidence="8 9">HMF8227</strain>
    </source>
</reference>
<dbReference type="Pfam" id="PF03772">
    <property type="entry name" value="Competence"/>
    <property type="match status" value="1"/>
</dbReference>
<dbReference type="NCBIfam" id="TIGR00361">
    <property type="entry name" value="ComEC_Rec2"/>
    <property type="match status" value="1"/>
</dbReference>
<dbReference type="SMART" id="SM00849">
    <property type="entry name" value="Lactamase_B"/>
    <property type="match status" value="1"/>
</dbReference>
<dbReference type="InterPro" id="IPR004797">
    <property type="entry name" value="Competence_ComEC/Rec2"/>
</dbReference>
<dbReference type="NCBIfam" id="TIGR00360">
    <property type="entry name" value="ComEC_N-term"/>
    <property type="match status" value="1"/>
</dbReference>
<evidence type="ECO:0000256" key="1">
    <source>
        <dbReference type="ARBA" id="ARBA00004651"/>
    </source>
</evidence>
<feature type="transmembrane region" description="Helical" evidence="6">
    <location>
        <begin position="6"/>
        <end position="31"/>
    </location>
</feature>
<dbReference type="EMBL" id="CP029347">
    <property type="protein sequence ID" value="AWL11638.1"/>
    <property type="molecule type" value="Genomic_DNA"/>
</dbReference>
<evidence type="ECO:0000313" key="8">
    <source>
        <dbReference type="EMBL" id="AWL11638.1"/>
    </source>
</evidence>
<dbReference type="InterPro" id="IPR035681">
    <property type="entry name" value="ComA-like_MBL"/>
</dbReference>
<accession>A0A2S2E1X2</accession>
<evidence type="ECO:0000256" key="2">
    <source>
        <dbReference type="ARBA" id="ARBA00022475"/>
    </source>
</evidence>
<dbReference type="Proteomes" id="UP000245728">
    <property type="component" value="Chromosome"/>
</dbReference>
<dbReference type="PROSITE" id="PS51257">
    <property type="entry name" value="PROKAR_LIPOPROTEIN"/>
    <property type="match status" value="1"/>
</dbReference>
<dbReference type="KEGG" id="salh:HMF8227_01157"/>
<organism evidence="8 9">
    <name type="scientific">Saliniradius amylolyticus</name>
    <dbReference type="NCBI Taxonomy" id="2183582"/>
    <lineage>
        <taxon>Bacteria</taxon>
        <taxon>Pseudomonadati</taxon>
        <taxon>Pseudomonadota</taxon>
        <taxon>Gammaproteobacteria</taxon>
        <taxon>Alteromonadales</taxon>
        <taxon>Alteromonadaceae</taxon>
        <taxon>Saliniradius</taxon>
    </lineage>
</organism>
<dbReference type="GO" id="GO:0005886">
    <property type="term" value="C:plasma membrane"/>
    <property type="evidence" value="ECO:0007669"/>
    <property type="project" value="UniProtKB-SubCell"/>
</dbReference>
<feature type="transmembrane region" description="Helical" evidence="6">
    <location>
        <begin position="454"/>
        <end position="475"/>
    </location>
</feature>
<evidence type="ECO:0000313" key="9">
    <source>
        <dbReference type="Proteomes" id="UP000245728"/>
    </source>
</evidence>
<dbReference type="InterPro" id="IPR036866">
    <property type="entry name" value="RibonucZ/Hydroxyglut_hydro"/>
</dbReference>
<dbReference type="CDD" id="cd07731">
    <property type="entry name" value="ComA-like_MBL-fold"/>
    <property type="match status" value="1"/>
</dbReference>
<keyword evidence="4 6" id="KW-1133">Transmembrane helix</keyword>
<feature type="transmembrane region" description="Helical" evidence="6">
    <location>
        <begin position="332"/>
        <end position="349"/>
    </location>
</feature>
<keyword evidence="5 6" id="KW-0472">Membrane</keyword>
<dbReference type="InterPro" id="IPR052159">
    <property type="entry name" value="Competence_DNA_uptake"/>
</dbReference>
<gene>
    <name evidence="8" type="ORF">HMF8227_01157</name>
</gene>
<dbReference type="OrthoDB" id="9761531at2"/>
<feature type="transmembrane region" description="Helical" evidence="6">
    <location>
        <begin position="43"/>
        <end position="63"/>
    </location>
</feature>
<name>A0A2S2E1X2_9ALTE</name>
<evidence type="ECO:0000256" key="3">
    <source>
        <dbReference type="ARBA" id="ARBA00022692"/>
    </source>
</evidence>
<keyword evidence="2" id="KW-1003">Cell membrane</keyword>